<evidence type="ECO:0008006" key="5">
    <source>
        <dbReference type="Google" id="ProtNLM"/>
    </source>
</evidence>
<accession>A0A803YIB8</accession>
<dbReference type="SUPFAM" id="SSF56973">
    <property type="entry name" value="Aerolisin/ETX pore-forming domain"/>
    <property type="match status" value="1"/>
</dbReference>
<keyword evidence="2" id="KW-0175">Coiled coil</keyword>
<name>A0A803YIB8_MELGA</name>
<dbReference type="Pfam" id="PF03357">
    <property type="entry name" value="Snf7"/>
    <property type="match status" value="1"/>
</dbReference>
<comment type="similarity">
    <text evidence="1">Belongs to the SNF7 family.</text>
</comment>
<organism evidence="3 4">
    <name type="scientific">Meleagris gallopavo</name>
    <name type="common">Wild turkey</name>
    <dbReference type="NCBI Taxonomy" id="9103"/>
    <lineage>
        <taxon>Eukaryota</taxon>
        <taxon>Metazoa</taxon>
        <taxon>Chordata</taxon>
        <taxon>Craniata</taxon>
        <taxon>Vertebrata</taxon>
        <taxon>Euteleostomi</taxon>
        <taxon>Archelosauria</taxon>
        <taxon>Archosauria</taxon>
        <taxon>Dinosauria</taxon>
        <taxon>Saurischia</taxon>
        <taxon>Theropoda</taxon>
        <taxon>Coelurosauria</taxon>
        <taxon>Aves</taxon>
        <taxon>Neognathae</taxon>
        <taxon>Galloanserae</taxon>
        <taxon>Galliformes</taxon>
        <taxon>Phasianidae</taxon>
        <taxon>Meleagridinae</taxon>
        <taxon>Meleagris</taxon>
    </lineage>
</organism>
<keyword evidence="4" id="KW-1185">Reference proteome</keyword>
<dbReference type="SMART" id="SM00696">
    <property type="entry name" value="DM9"/>
    <property type="match status" value="1"/>
</dbReference>
<reference evidence="3" key="1">
    <citation type="journal article" date="2010" name="PLoS Biol.">
        <title>Multi-platform next-generation sequencing of the domestic turkey (Meleagris gallopavo): genome assembly and analysis.</title>
        <authorList>
            <person name="Dalloul R.A."/>
            <person name="Long J.A."/>
            <person name="Zimin A.V."/>
            <person name="Aslam L."/>
            <person name="Beal K."/>
            <person name="Blomberg L.A."/>
            <person name="Bouffard P."/>
            <person name="Burt D.W."/>
            <person name="Crasta O."/>
            <person name="Crooijmans R.P."/>
            <person name="Cooper K."/>
            <person name="Coulombe R.A."/>
            <person name="De S."/>
            <person name="Delany M.E."/>
            <person name="Dodgson J.B."/>
            <person name="Dong J.J."/>
            <person name="Evans C."/>
            <person name="Frederickson K.M."/>
            <person name="Flicek P."/>
            <person name="Florea L."/>
            <person name="Folkerts O."/>
            <person name="Groenen M.A."/>
            <person name="Harkins T.T."/>
            <person name="Herrero J."/>
            <person name="Hoffmann S."/>
            <person name="Megens H.J."/>
            <person name="Jiang A."/>
            <person name="de Jong P."/>
            <person name="Kaiser P."/>
            <person name="Kim H."/>
            <person name="Kim K.W."/>
            <person name="Kim S."/>
            <person name="Langenberger D."/>
            <person name="Lee M.K."/>
            <person name="Lee T."/>
            <person name="Mane S."/>
            <person name="Marcais G."/>
            <person name="Marz M."/>
            <person name="McElroy A.P."/>
            <person name="Modise T."/>
            <person name="Nefedov M."/>
            <person name="Notredame C."/>
            <person name="Paton I.R."/>
            <person name="Payne W.S."/>
            <person name="Pertea G."/>
            <person name="Prickett D."/>
            <person name="Puiu D."/>
            <person name="Qioa D."/>
            <person name="Raineri E."/>
            <person name="Ruffier M."/>
            <person name="Salzberg S.L."/>
            <person name="Schatz M.C."/>
            <person name="Scheuring C."/>
            <person name="Schmidt C.J."/>
            <person name="Schroeder S."/>
            <person name="Searle S.M."/>
            <person name="Smith E.J."/>
            <person name="Smith J."/>
            <person name="Sonstegard T.S."/>
            <person name="Stadler P.F."/>
            <person name="Tafer H."/>
            <person name="Tu Z.J."/>
            <person name="Van Tassell C.P."/>
            <person name="Vilella A.J."/>
            <person name="Williams K.P."/>
            <person name="Yorke J.A."/>
            <person name="Zhang L."/>
            <person name="Zhang H.B."/>
            <person name="Zhang X."/>
            <person name="Zhang Y."/>
            <person name="Reed K.M."/>
        </authorList>
    </citation>
    <scope>NUCLEOTIDE SEQUENCE [LARGE SCALE GENOMIC DNA]</scope>
</reference>
<dbReference type="Gene3D" id="6.10.140.1230">
    <property type="match status" value="1"/>
</dbReference>
<dbReference type="InterPro" id="IPR006616">
    <property type="entry name" value="DM9_repeat"/>
</dbReference>
<reference evidence="3" key="2">
    <citation type="submission" date="2025-08" db="UniProtKB">
        <authorList>
            <consortium name="Ensembl"/>
        </authorList>
    </citation>
    <scope>IDENTIFICATION</scope>
</reference>
<sequence>MDLLFGRRKTPEELLRQNQRALTRAMRELDRERQKLEAQEKKIIIDIKKMAKQGQMDAVKIMAKDLVRTRRYVKKFITMRANVQAVSLKIQTLKSNNSMAQAMKGVTKAMATMNRQLKLPQIQKIMMEFEKQAEIMDMKEELMNDAIDDAMGDEDDEEESDAVVSQVLDELGLNLTDELAICSWPGRMLTIKLFLTAALLFLTHNGADGAPGLPVGRKLLQHSASSWTGFQRAEGKELPSWLSWEPFGGELPADTVSNWNAYTNLTEYVCLSKSWHCSIGSYVPSRGPFCTFAFAGLAHDSGEFMVLVNKGKLEALRWVDDSFGDVPENAVEGCESSDIYVGRNRYGLGKVSKEQRALFVSVDGKEVWFKWYQVLTVKTGPADITISGVLYNVSAAAERSKNVTVTKITVENEGCQGTRRDVTLEEATEVEQDWELDQEIFSSVRGVLEAGLLAFNGMSWEATNVMNVTWLGKASAGEYAEHTHKVELEMQPRSTCTVAMVGRRLDARIPFTANLTRDFGDGQPHQVEVTGVARSQQVVGIRAGIERCWPLPGSTRC</sequence>
<dbReference type="CDD" id="cd20220">
    <property type="entry name" value="PFM_natterin-3-like"/>
    <property type="match status" value="1"/>
</dbReference>
<dbReference type="PANTHER" id="PTHR10476">
    <property type="entry name" value="CHARGED MULTIVESICULAR BODY PROTEIN"/>
    <property type="match status" value="1"/>
</dbReference>
<dbReference type="InParanoid" id="A0A803YIB8"/>
<reference evidence="3" key="3">
    <citation type="submission" date="2025-09" db="UniProtKB">
        <authorList>
            <consortium name="Ensembl"/>
        </authorList>
    </citation>
    <scope>IDENTIFICATION</scope>
</reference>
<proteinExistence type="inferred from homology"/>
<dbReference type="GeneTree" id="ENSGT00950000182832"/>
<dbReference type="Ensembl" id="ENSMGAT00000023994.1">
    <property type="protein sequence ID" value="ENSMGAP00000031516.1"/>
    <property type="gene ID" value="ENSMGAG00000019212.1"/>
</dbReference>
<dbReference type="Proteomes" id="UP000001645">
    <property type="component" value="Unplaced"/>
</dbReference>
<dbReference type="InterPro" id="IPR005024">
    <property type="entry name" value="Snf7_fam"/>
</dbReference>
<evidence type="ECO:0000313" key="3">
    <source>
        <dbReference type="Ensembl" id="ENSMGAP00000031516.1"/>
    </source>
</evidence>
<evidence type="ECO:0000256" key="2">
    <source>
        <dbReference type="SAM" id="Coils"/>
    </source>
</evidence>
<evidence type="ECO:0000313" key="4">
    <source>
        <dbReference type="Proteomes" id="UP000001645"/>
    </source>
</evidence>
<dbReference type="Gene3D" id="2.170.15.10">
    <property type="entry name" value="Proaerolysin, chain A, domain 3"/>
    <property type="match status" value="1"/>
</dbReference>
<dbReference type="GO" id="GO:0007034">
    <property type="term" value="P:vacuolar transport"/>
    <property type="evidence" value="ECO:0007669"/>
    <property type="project" value="InterPro"/>
</dbReference>
<feature type="coiled-coil region" evidence="2">
    <location>
        <begin position="12"/>
        <end position="46"/>
    </location>
</feature>
<dbReference type="Pfam" id="PF11901">
    <property type="entry name" value="DM9"/>
    <property type="match status" value="1"/>
</dbReference>
<protein>
    <recommendedName>
        <fullName evidence="5">Charged multivesicular body protein 2A</fullName>
    </recommendedName>
</protein>
<evidence type="ECO:0000256" key="1">
    <source>
        <dbReference type="ARBA" id="ARBA00006190"/>
    </source>
</evidence>
<dbReference type="AlphaFoldDB" id="A0A803YIB8"/>